<comment type="caution">
    <text evidence="8">The sequence shown here is derived from an EMBL/GenBank/DDBJ whole genome shotgun (WGS) entry which is preliminary data.</text>
</comment>
<protein>
    <submittedName>
        <fullName evidence="8">Efflux RND transporter periplasmic adaptor subunit</fullName>
    </submittedName>
</protein>
<dbReference type="PANTHER" id="PTHR30158:SF3">
    <property type="entry name" value="MULTIDRUG EFFLUX PUMP SUBUNIT ACRA-RELATED"/>
    <property type="match status" value="1"/>
</dbReference>
<evidence type="ECO:0000313" key="9">
    <source>
        <dbReference type="Proteomes" id="UP000609726"/>
    </source>
</evidence>
<dbReference type="InterPro" id="IPR058625">
    <property type="entry name" value="MdtA-like_BSH"/>
</dbReference>
<dbReference type="Gene3D" id="2.40.50.100">
    <property type="match status" value="1"/>
</dbReference>
<dbReference type="EMBL" id="WHJH01000069">
    <property type="protein sequence ID" value="NHZ93336.1"/>
    <property type="molecule type" value="Genomic_DNA"/>
</dbReference>
<accession>A0ABX0P211</accession>
<evidence type="ECO:0000256" key="2">
    <source>
        <dbReference type="ARBA" id="ARBA00009477"/>
    </source>
</evidence>
<organism evidence="8 9">
    <name type="scientific">Massilia mucilaginosa</name>
    <dbReference type="NCBI Taxonomy" id="2609282"/>
    <lineage>
        <taxon>Bacteria</taxon>
        <taxon>Pseudomonadati</taxon>
        <taxon>Pseudomonadota</taxon>
        <taxon>Betaproteobacteria</taxon>
        <taxon>Burkholderiales</taxon>
        <taxon>Oxalobacteraceae</taxon>
        <taxon>Telluria group</taxon>
        <taxon>Massilia</taxon>
    </lineage>
</organism>
<evidence type="ECO:0000259" key="7">
    <source>
        <dbReference type="Pfam" id="PF25967"/>
    </source>
</evidence>
<dbReference type="NCBIfam" id="TIGR01730">
    <property type="entry name" value="RND_mfp"/>
    <property type="match status" value="1"/>
</dbReference>
<reference evidence="8 9" key="1">
    <citation type="submission" date="2019-10" db="EMBL/GenBank/DDBJ databases">
        <title>Taxonomy of Antarctic Massilia spp.: description of Massilia rubra sp. nov., Massilia aquatica sp. nov., Massilia mucilaginosa sp. nov., Massilia frigida sp. nov. isolated from streams, lakes and regoliths.</title>
        <authorList>
            <person name="Holochova P."/>
            <person name="Sedlacek I."/>
            <person name="Kralova S."/>
            <person name="Maslanova I."/>
            <person name="Busse H.-J."/>
            <person name="Stankova E."/>
            <person name="Vrbovska V."/>
            <person name="Kovarovic V."/>
            <person name="Bartak M."/>
            <person name="Svec P."/>
            <person name="Pantucek R."/>
        </authorList>
    </citation>
    <scope>NUCLEOTIDE SEQUENCE [LARGE SCALE GENOMIC DNA]</scope>
    <source>
        <strain evidence="8 9">CCM 8733</strain>
    </source>
</reference>
<dbReference type="RefSeq" id="WP_166882020.1">
    <property type="nucleotide sequence ID" value="NZ_WHJH01000069.1"/>
</dbReference>
<dbReference type="SUPFAM" id="SSF111369">
    <property type="entry name" value="HlyD-like secretion proteins"/>
    <property type="match status" value="1"/>
</dbReference>
<feature type="region of interest" description="Disordered" evidence="3">
    <location>
        <begin position="387"/>
        <end position="429"/>
    </location>
</feature>
<dbReference type="Pfam" id="PF25967">
    <property type="entry name" value="RND-MFP_C"/>
    <property type="match status" value="1"/>
</dbReference>
<feature type="domain" description="Multidrug resistance protein MdtA-like barrel-sandwich hybrid" evidence="5">
    <location>
        <begin position="71"/>
        <end position="214"/>
    </location>
</feature>
<dbReference type="Gene3D" id="2.40.420.20">
    <property type="match status" value="1"/>
</dbReference>
<dbReference type="InterPro" id="IPR006143">
    <property type="entry name" value="RND_pump_MFP"/>
</dbReference>
<evidence type="ECO:0000256" key="3">
    <source>
        <dbReference type="SAM" id="MobiDB-lite"/>
    </source>
</evidence>
<dbReference type="Pfam" id="PF25876">
    <property type="entry name" value="HH_MFP_RND"/>
    <property type="match status" value="1"/>
</dbReference>
<evidence type="ECO:0000313" key="8">
    <source>
        <dbReference type="EMBL" id="NHZ93336.1"/>
    </source>
</evidence>
<evidence type="ECO:0000259" key="6">
    <source>
        <dbReference type="Pfam" id="PF25944"/>
    </source>
</evidence>
<name>A0ABX0P211_9BURK</name>
<dbReference type="InterPro" id="IPR058626">
    <property type="entry name" value="MdtA-like_b-barrel"/>
</dbReference>
<dbReference type="InterPro" id="IPR058624">
    <property type="entry name" value="MdtA-like_HH"/>
</dbReference>
<dbReference type="Pfam" id="PF25944">
    <property type="entry name" value="Beta-barrel_RND"/>
    <property type="match status" value="1"/>
</dbReference>
<dbReference type="Gene3D" id="1.10.287.470">
    <property type="entry name" value="Helix hairpin bin"/>
    <property type="match status" value="1"/>
</dbReference>
<evidence type="ECO:0000259" key="5">
    <source>
        <dbReference type="Pfam" id="PF25917"/>
    </source>
</evidence>
<evidence type="ECO:0000256" key="1">
    <source>
        <dbReference type="ARBA" id="ARBA00004196"/>
    </source>
</evidence>
<feature type="domain" description="Multidrug resistance protein MdtA-like C-terminal permuted SH3" evidence="7">
    <location>
        <begin position="312"/>
        <end position="370"/>
    </location>
</feature>
<evidence type="ECO:0000259" key="4">
    <source>
        <dbReference type="Pfam" id="PF25876"/>
    </source>
</evidence>
<proteinExistence type="inferred from homology"/>
<comment type="similarity">
    <text evidence="2">Belongs to the membrane fusion protein (MFP) (TC 8.A.1) family.</text>
</comment>
<dbReference type="InterPro" id="IPR058627">
    <property type="entry name" value="MdtA-like_C"/>
</dbReference>
<dbReference type="PROSITE" id="PS51257">
    <property type="entry name" value="PROKAR_LIPOPROTEIN"/>
    <property type="match status" value="1"/>
</dbReference>
<gene>
    <name evidence="8" type="ORF">F2P45_30645</name>
</gene>
<dbReference type="Gene3D" id="2.40.30.170">
    <property type="match status" value="1"/>
</dbReference>
<keyword evidence="9" id="KW-1185">Reference proteome</keyword>
<dbReference type="Pfam" id="PF25917">
    <property type="entry name" value="BSH_RND"/>
    <property type="match status" value="1"/>
</dbReference>
<dbReference type="PANTHER" id="PTHR30158">
    <property type="entry name" value="ACRA/E-RELATED COMPONENT OF DRUG EFFLUX TRANSPORTER"/>
    <property type="match status" value="1"/>
</dbReference>
<comment type="subcellular location">
    <subcellularLocation>
        <location evidence="1">Cell envelope</location>
    </subcellularLocation>
</comment>
<dbReference type="Proteomes" id="UP000609726">
    <property type="component" value="Unassembled WGS sequence"/>
</dbReference>
<feature type="domain" description="Multidrug resistance protein MdtA-like alpha-helical hairpin" evidence="4">
    <location>
        <begin position="112"/>
        <end position="181"/>
    </location>
</feature>
<feature type="domain" description="Multidrug resistance protein MdtA-like beta-barrel" evidence="6">
    <location>
        <begin position="219"/>
        <end position="304"/>
    </location>
</feature>
<sequence>MRHTLPPSPSLTRIAACTLAALALLSACGDKKDAAPGAGAQRPPPEVGVVTAKFEPVALQTELPGRVEPIRVAQVRARVNGVVLKRLFTEGSEVKAGQELFQIDPASYAASLLSAQATLGKAQANLTQAAAQAARYKPLVEANAVSKQEYINVVATQKQAEADVAAAKAAVQIAQINNGYTRVTAPIAGRIGRALVTEGALVSATEATQLALIQQTNNVYVNFTQSATDLQRLRKSAKLTVRNAGSLPVSIIMEDGSELPNKGKLLFSDVSVDPTSGQVTLRAEVANQDGMLLPGQYVRVRLSQAELPAGMLIPQQAVTRGSQGDTVIIVGPDGKPGPRPIKVASQQNGKWIVLEGIKPGEQVVVDGFQKMQVPGMTVKPVPWTPTATPAAGGAPAAAGTAPATPAAGAAPAAPAAAAPAASAAPAGGR</sequence>